<evidence type="ECO:0000313" key="10">
    <source>
        <dbReference type="RefSeq" id="XP_030634617.1"/>
    </source>
</evidence>
<dbReference type="PANTHER" id="PTHR24106">
    <property type="entry name" value="NACHT, LRR AND CARD DOMAINS-CONTAINING"/>
    <property type="match status" value="1"/>
</dbReference>
<dbReference type="InterPro" id="IPR007111">
    <property type="entry name" value="NACHT_NTPase"/>
</dbReference>
<evidence type="ECO:0000256" key="1">
    <source>
        <dbReference type="ARBA" id="ARBA00004496"/>
    </source>
</evidence>
<dbReference type="GeneID" id="115815757"/>
<dbReference type="AlphaFoldDB" id="A0A6J2VRA9"/>
<name>A0A6J2VRA9_CHACN</name>
<keyword evidence="4" id="KW-0677">Repeat</keyword>
<keyword evidence="3" id="KW-0433">Leucine-rich repeat</keyword>
<evidence type="ECO:0000256" key="3">
    <source>
        <dbReference type="ARBA" id="ARBA00022614"/>
    </source>
</evidence>
<evidence type="ECO:0000256" key="7">
    <source>
        <dbReference type="SAM" id="MobiDB-lite"/>
    </source>
</evidence>
<dbReference type="InterPro" id="IPR051261">
    <property type="entry name" value="NLR"/>
</dbReference>
<feature type="region of interest" description="Disordered" evidence="7">
    <location>
        <begin position="1"/>
        <end position="86"/>
    </location>
</feature>
<dbReference type="Pfam" id="PF13516">
    <property type="entry name" value="LRR_6"/>
    <property type="match status" value="6"/>
</dbReference>
<dbReference type="Pfam" id="PF05729">
    <property type="entry name" value="NACHT"/>
    <property type="match status" value="1"/>
</dbReference>
<dbReference type="Gene3D" id="3.40.50.300">
    <property type="entry name" value="P-loop containing nucleotide triphosphate hydrolases"/>
    <property type="match status" value="1"/>
</dbReference>
<keyword evidence="2" id="KW-0963">Cytoplasm</keyword>
<dbReference type="OrthoDB" id="120976at2759"/>
<dbReference type="GO" id="GO:0005737">
    <property type="term" value="C:cytoplasm"/>
    <property type="evidence" value="ECO:0007669"/>
    <property type="project" value="UniProtKB-SubCell"/>
</dbReference>
<dbReference type="Pfam" id="PF17776">
    <property type="entry name" value="NLRC4_HD2"/>
    <property type="match status" value="1"/>
</dbReference>
<dbReference type="InterPro" id="IPR001611">
    <property type="entry name" value="Leu-rich_rpt"/>
</dbReference>
<dbReference type="FunFam" id="3.40.50.300:FF:000210">
    <property type="entry name" value="Si:dkey-16p6.1"/>
    <property type="match status" value="1"/>
</dbReference>
<dbReference type="GO" id="GO:0005524">
    <property type="term" value="F:ATP binding"/>
    <property type="evidence" value="ECO:0007669"/>
    <property type="project" value="UniProtKB-KW"/>
</dbReference>
<accession>A0A6J2VRA9</accession>
<dbReference type="InterPro" id="IPR041267">
    <property type="entry name" value="NLRP_HD2"/>
</dbReference>
<dbReference type="InParanoid" id="A0A6J2VRA9"/>
<dbReference type="InterPro" id="IPR032675">
    <property type="entry name" value="LRR_dom_sf"/>
</dbReference>
<keyword evidence="5" id="KW-0547">Nucleotide-binding</keyword>
<dbReference type="InterPro" id="IPR041075">
    <property type="entry name" value="NOD1/2_WH"/>
</dbReference>
<evidence type="ECO:0000256" key="5">
    <source>
        <dbReference type="ARBA" id="ARBA00022741"/>
    </source>
</evidence>
<dbReference type="InterPro" id="IPR029495">
    <property type="entry name" value="NACHT-assoc"/>
</dbReference>
<proteinExistence type="predicted"/>
<keyword evidence="6" id="KW-0067">ATP-binding</keyword>
<dbReference type="RefSeq" id="XP_030634617.1">
    <property type="nucleotide sequence ID" value="XM_030778757.1"/>
</dbReference>
<feature type="compositionally biased region" description="Polar residues" evidence="7">
    <location>
        <begin position="15"/>
        <end position="25"/>
    </location>
</feature>
<sequence length="1019" mass="114474">MVSDWSMDNPPKLCESSSQNDSSPVHQERSESPAPSCVSVKSAWSMDNPPKLQERDKPPEQSILQERSRSPVPSCASMQSDSSMEHPVTFTDKADAADQSRIHQATSGLCVPSCESENVEQSVDLSEGDARQKCEPKFSEEELQRKLKSTLKTKFQCLCEGIAKEGKHTLLNEIYTELYITEGGSEEVNNEHEVRQIETASRRTATEDTPIKCNDIFKPLLRQDKPIRTVLTTGVAGIGKTVSAQKFILDWAEEEANQDINFIFPLPFRELNLMKDQKRSLVDLLSSFVMAINESDFFTRHKILFIFDGLDECRLPLDFQNNKSLSDVTESVSVDVLLTNLIKGNLLPSALIWITSRPAAASQIPPQHVDQVTEIRGFNDPQKEEYFRKRISDEHLAENVISHLRSLRSLYIMCHIPVFCWISATVLEKILAEAKSGEIPTTLTQMYTHFLIIQTKIIKGKYTERKTPDGEMIFKLGKLAFQQLEKGNLIFYEEDLRKCGINVKDASVYSGLCTQIFREELGLYHGKVYCFVHLSIQEHLAALYVYLDFNNGNRNVLDQPRIGRLAANFKCSTISDLHKKAVDKALQSKNGHLDLFLRFLLGISLEANQQLLKCLPTQAASSSFCTEETIDYIKTRIRMNSSPEKSINLFHCLNELNDKSLVEEIQNYQSSGRLLKVKLSHVQWSALVFVLLTSEKEIDEFDLRKYSIQNYEQCLLKLMPVVKTCRTAELSSCNLTEKGFAALASMISSKSSCLRKIDLSENTLGDSGLDKLALGFRNSHCKLEILNLSQCGITSCGSRILASALKSNPSHLKELDLSFNDLQTQGIETLSRTLKDPSCKLEKLRLVRCMLTKTSCSSLASIFHSNSNLKELDLEKNDLQDIGVDRLTAGLKSPCCKLEILNLSGCGIREEGFAALASALMSNPFHLRELNMNMNRVGDLGVKRFSALLKESSCKLEKLRLSSCGVSDESCASLARALQSNPSHLRELDLHLNQHTDGGKKLLSSLQEHPDFRLEKLKI</sequence>
<evidence type="ECO:0000259" key="8">
    <source>
        <dbReference type="PROSITE" id="PS50837"/>
    </source>
</evidence>
<reference evidence="10" key="1">
    <citation type="submission" date="2025-08" db="UniProtKB">
        <authorList>
            <consortium name="RefSeq"/>
        </authorList>
    </citation>
    <scope>IDENTIFICATION</scope>
</reference>
<evidence type="ECO:0000256" key="6">
    <source>
        <dbReference type="ARBA" id="ARBA00022840"/>
    </source>
</evidence>
<dbReference type="SMART" id="SM00368">
    <property type="entry name" value="LRR_RI"/>
    <property type="match status" value="10"/>
</dbReference>
<dbReference type="FunCoup" id="A0A6J2VRA9">
    <property type="interactions" value="612"/>
</dbReference>
<gene>
    <name evidence="10" type="primary">LOC115815757</name>
</gene>
<dbReference type="PROSITE" id="PS50837">
    <property type="entry name" value="NACHT"/>
    <property type="match status" value="1"/>
</dbReference>
<keyword evidence="9" id="KW-1185">Reference proteome</keyword>
<feature type="domain" description="NACHT" evidence="8">
    <location>
        <begin position="228"/>
        <end position="360"/>
    </location>
</feature>
<dbReference type="CDD" id="cd00116">
    <property type="entry name" value="LRR_RI"/>
    <property type="match status" value="1"/>
</dbReference>
<dbReference type="Gene3D" id="3.80.10.10">
    <property type="entry name" value="Ribonuclease Inhibitor"/>
    <property type="match status" value="2"/>
</dbReference>
<evidence type="ECO:0000256" key="4">
    <source>
        <dbReference type="ARBA" id="ARBA00022737"/>
    </source>
</evidence>
<dbReference type="Pfam" id="PF14484">
    <property type="entry name" value="FISNA"/>
    <property type="match status" value="1"/>
</dbReference>
<protein>
    <submittedName>
        <fullName evidence="10">Protein NLRC3</fullName>
    </submittedName>
</protein>
<evidence type="ECO:0000256" key="2">
    <source>
        <dbReference type="ARBA" id="ARBA00022490"/>
    </source>
</evidence>
<dbReference type="Pfam" id="PF17779">
    <property type="entry name" value="WHD_NOD2"/>
    <property type="match status" value="1"/>
</dbReference>
<evidence type="ECO:0000313" key="9">
    <source>
        <dbReference type="Proteomes" id="UP000504632"/>
    </source>
</evidence>
<comment type="subcellular location">
    <subcellularLocation>
        <location evidence="1">Cytoplasm</location>
    </subcellularLocation>
</comment>
<organism evidence="9 10">
    <name type="scientific">Chanos chanos</name>
    <name type="common">Milkfish</name>
    <name type="synonym">Mugil chanos</name>
    <dbReference type="NCBI Taxonomy" id="29144"/>
    <lineage>
        <taxon>Eukaryota</taxon>
        <taxon>Metazoa</taxon>
        <taxon>Chordata</taxon>
        <taxon>Craniata</taxon>
        <taxon>Vertebrata</taxon>
        <taxon>Euteleostomi</taxon>
        <taxon>Actinopterygii</taxon>
        <taxon>Neopterygii</taxon>
        <taxon>Teleostei</taxon>
        <taxon>Ostariophysi</taxon>
        <taxon>Gonorynchiformes</taxon>
        <taxon>Chanidae</taxon>
        <taxon>Chanos</taxon>
    </lineage>
</organism>
<dbReference type="SUPFAM" id="SSF52540">
    <property type="entry name" value="P-loop containing nucleoside triphosphate hydrolases"/>
    <property type="match status" value="1"/>
</dbReference>
<dbReference type="SMART" id="SM01288">
    <property type="entry name" value="FISNA"/>
    <property type="match status" value="1"/>
</dbReference>
<dbReference type="Proteomes" id="UP000504632">
    <property type="component" value="Chromosome 6"/>
</dbReference>
<dbReference type="InterPro" id="IPR027417">
    <property type="entry name" value="P-loop_NTPase"/>
</dbReference>
<dbReference type="SUPFAM" id="SSF52047">
    <property type="entry name" value="RNI-like"/>
    <property type="match status" value="1"/>
</dbReference>